<dbReference type="InterPro" id="IPR022898">
    <property type="entry name" value="RNase_HII"/>
</dbReference>
<evidence type="ECO:0000256" key="1">
    <source>
        <dbReference type="ARBA" id="ARBA00000077"/>
    </source>
</evidence>
<keyword evidence="12 14" id="KW-0378">Hydrolase</keyword>
<evidence type="ECO:0000256" key="5">
    <source>
        <dbReference type="ARBA" id="ARBA00007383"/>
    </source>
</evidence>
<keyword evidence="13 14" id="KW-0464">Manganese</keyword>
<comment type="subcellular location">
    <subcellularLocation>
        <location evidence="4 14">Cytoplasm</location>
    </subcellularLocation>
</comment>
<feature type="coiled-coil region" evidence="17">
    <location>
        <begin position="35"/>
        <end position="62"/>
    </location>
</feature>
<keyword evidence="17" id="KW-0175">Coiled coil</keyword>
<feature type="domain" description="RNase H type-2" evidence="18">
    <location>
        <begin position="75"/>
        <end position="263"/>
    </location>
</feature>
<evidence type="ECO:0000256" key="3">
    <source>
        <dbReference type="ARBA" id="ARBA00004065"/>
    </source>
</evidence>
<organism evidence="19 20">
    <name type="scientific">Fervidibacillus halotolerans</name>
    <dbReference type="NCBI Taxonomy" id="2980027"/>
    <lineage>
        <taxon>Bacteria</taxon>
        <taxon>Bacillati</taxon>
        <taxon>Bacillota</taxon>
        <taxon>Bacilli</taxon>
        <taxon>Bacillales</taxon>
        <taxon>Bacillaceae</taxon>
        <taxon>Fervidibacillus</taxon>
    </lineage>
</organism>
<dbReference type="InterPro" id="IPR024567">
    <property type="entry name" value="RNase_HII/HIII_dom"/>
</dbReference>
<dbReference type="PANTHER" id="PTHR10954:SF18">
    <property type="entry name" value="RIBONUCLEASE HII"/>
    <property type="match status" value="1"/>
</dbReference>
<dbReference type="FunFam" id="3.30.420.10:FF:000006">
    <property type="entry name" value="Ribonuclease HII"/>
    <property type="match status" value="1"/>
</dbReference>
<dbReference type="KEGG" id="fhl:OE105_05820"/>
<feature type="binding site" evidence="14 15">
    <location>
        <position position="173"/>
    </location>
    <ligand>
        <name>a divalent metal cation</name>
        <dbReference type="ChEBI" id="CHEBI:60240"/>
    </ligand>
</feature>
<comment type="similarity">
    <text evidence="5 14 16">Belongs to the RNase HII family.</text>
</comment>
<evidence type="ECO:0000256" key="13">
    <source>
        <dbReference type="ARBA" id="ARBA00023211"/>
    </source>
</evidence>
<dbReference type="Pfam" id="PF01351">
    <property type="entry name" value="RNase_HII"/>
    <property type="match status" value="1"/>
</dbReference>
<protein>
    <recommendedName>
        <fullName evidence="7 14">Ribonuclease HII</fullName>
        <shortName evidence="14">RNase HII</shortName>
        <ecNumber evidence="6 14">3.1.26.4</ecNumber>
    </recommendedName>
</protein>
<keyword evidence="9 14" id="KW-0540">Nuclease</keyword>
<dbReference type="PANTHER" id="PTHR10954">
    <property type="entry name" value="RIBONUCLEASE H2 SUBUNIT A"/>
    <property type="match status" value="1"/>
</dbReference>
<proteinExistence type="inferred from homology"/>
<dbReference type="HAMAP" id="MF_00052_B">
    <property type="entry name" value="RNase_HII_B"/>
    <property type="match status" value="1"/>
</dbReference>
<dbReference type="SUPFAM" id="SSF53098">
    <property type="entry name" value="Ribonuclease H-like"/>
    <property type="match status" value="1"/>
</dbReference>
<dbReference type="EMBL" id="CP106877">
    <property type="protein sequence ID" value="WAA13618.1"/>
    <property type="molecule type" value="Genomic_DNA"/>
</dbReference>
<dbReference type="InterPro" id="IPR012337">
    <property type="entry name" value="RNaseH-like_sf"/>
</dbReference>
<keyword evidence="10 14" id="KW-0479">Metal-binding</keyword>
<feature type="binding site" evidence="14 15">
    <location>
        <position position="82"/>
    </location>
    <ligand>
        <name>a divalent metal cation</name>
        <dbReference type="ChEBI" id="CHEBI:60240"/>
    </ligand>
</feature>
<reference evidence="19" key="1">
    <citation type="submission" date="2022-09" db="EMBL/GenBank/DDBJ databases">
        <title>Complete Genomes of Fervidibacillus albus and Fervidibacillus halotolerans isolated from tidal flat sediments.</title>
        <authorList>
            <person name="Kwon K.K."/>
            <person name="Yang S.-H."/>
            <person name="Park M.J."/>
            <person name="Oh H.-M."/>
        </authorList>
    </citation>
    <scope>NUCLEOTIDE SEQUENCE</scope>
    <source>
        <strain evidence="19">MEBiC13594</strain>
    </source>
</reference>
<dbReference type="GO" id="GO:0043137">
    <property type="term" value="P:DNA replication, removal of RNA primer"/>
    <property type="evidence" value="ECO:0007669"/>
    <property type="project" value="TreeGrafter"/>
</dbReference>
<evidence type="ECO:0000256" key="10">
    <source>
        <dbReference type="ARBA" id="ARBA00022723"/>
    </source>
</evidence>
<evidence type="ECO:0000256" key="7">
    <source>
        <dbReference type="ARBA" id="ARBA00019179"/>
    </source>
</evidence>
<dbReference type="InterPro" id="IPR001352">
    <property type="entry name" value="RNase_HII/HIII"/>
</dbReference>
<evidence type="ECO:0000313" key="19">
    <source>
        <dbReference type="EMBL" id="WAA13618.1"/>
    </source>
</evidence>
<name>A0A9E8M154_9BACI</name>
<evidence type="ECO:0000256" key="17">
    <source>
        <dbReference type="SAM" id="Coils"/>
    </source>
</evidence>
<sequence>MNNRVHLTLAQIEEKLKSVTSLDDPLIALCEQDERKSVAKLIEKWKRKKERLLQEEKRLEEMLVFEKQVKFQGFRYIAGIDEVGRGPLAGPVVAAAVILPDDFRLQSINDSKQLSPKKREQLYEQILRQAISVGIGMVDHEEIDRINIYQATKKAMNMAIKQLSPLPDYLLIDGMNIDCPISQTSIVKGDARSLSIASASIVAKVRRDRMMIQYGKTYPEYGFERNMGYGTKEHLEAINRFGPSPIHRKTFAPIKQFFDSTANTNSLF</sequence>
<dbReference type="RefSeq" id="WP_275421804.1">
    <property type="nucleotide sequence ID" value="NZ_CP106877.1"/>
</dbReference>
<gene>
    <name evidence="14" type="primary">rnhB</name>
    <name evidence="19" type="ORF">OE105_05820</name>
</gene>
<comment type="catalytic activity">
    <reaction evidence="1 14 15 16">
        <text>Endonucleolytic cleavage to 5'-phosphomonoester.</text>
        <dbReference type="EC" id="3.1.26.4"/>
    </reaction>
</comment>
<keyword evidence="8 14" id="KW-0963">Cytoplasm</keyword>
<dbReference type="Proteomes" id="UP001164726">
    <property type="component" value="Chromosome"/>
</dbReference>
<feature type="binding site" evidence="14 15">
    <location>
        <position position="81"/>
    </location>
    <ligand>
        <name>a divalent metal cation</name>
        <dbReference type="ChEBI" id="CHEBI:60240"/>
    </ligand>
</feature>
<dbReference type="GO" id="GO:0004523">
    <property type="term" value="F:RNA-DNA hybrid ribonuclease activity"/>
    <property type="evidence" value="ECO:0007669"/>
    <property type="project" value="UniProtKB-UniRule"/>
</dbReference>
<evidence type="ECO:0000256" key="8">
    <source>
        <dbReference type="ARBA" id="ARBA00022490"/>
    </source>
</evidence>
<dbReference type="GO" id="GO:0030145">
    <property type="term" value="F:manganese ion binding"/>
    <property type="evidence" value="ECO:0007669"/>
    <property type="project" value="UniProtKB-UniRule"/>
</dbReference>
<dbReference type="GO" id="GO:0003723">
    <property type="term" value="F:RNA binding"/>
    <property type="evidence" value="ECO:0007669"/>
    <property type="project" value="UniProtKB-UniRule"/>
</dbReference>
<dbReference type="Gene3D" id="3.30.420.10">
    <property type="entry name" value="Ribonuclease H-like superfamily/Ribonuclease H"/>
    <property type="match status" value="1"/>
</dbReference>
<dbReference type="GO" id="GO:0005737">
    <property type="term" value="C:cytoplasm"/>
    <property type="evidence" value="ECO:0007669"/>
    <property type="project" value="UniProtKB-SubCell"/>
</dbReference>
<evidence type="ECO:0000256" key="12">
    <source>
        <dbReference type="ARBA" id="ARBA00022801"/>
    </source>
</evidence>
<comment type="function">
    <text evidence="3 14 16">Endonuclease that specifically degrades the RNA of RNA-DNA hybrids.</text>
</comment>
<evidence type="ECO:0000256" key="9">
    <source>
        <dbReference type="ARBA" id="ARBA00022722"/>
    </source>
</evidence>
<evidence type="ECO:0000256" key="6">
    <source>
        <dbReference type="ARBA" id="ARBA00012180"/>
    </source>
</evidence>
<accession>A0A9E8M154</accession>
<comment type="cofactor">
    <cofactor evidence="2">
        <name>Mg(2+)</name>
        <dbReference type="ChEBI" id="CHEBI:18420"/>
    </cofactor>
</comment>
<evidence type="ECO:0000256" key="14">
    <source>
        <dbReference type="HAMAP-Rule" id="MF_00052"/>
    </source>
</evidence>
<dbReference type="EC" id="3.1.26.4" evidence="6 14"/>
<evidence type="ECO:0000256" key="16">
    <source>
        <dbReference type="RuleBase" id="RU003515"/>
    </source>
</evidence>
<comment type="cofactor">
    <cofactor evidence="14 15">
        <name>Mn(2+)</name>
        <dbReference type="ChEBI" id="CHEBI:29035"/>
    </cofactor>
    <cofactor evidence="14 15">
        <name>Mg(2+)</name>
        <dbReference type="ChEBI" id="CHEBI:18420"/>
    </cofactor>
    <text evidence="14 15">Manganese or magnesium. Binds 1 divalent metal ion per monomer in the absence of substrate. May bind a second metal ion after substrate binding.</text>
</comment>
<evidence type="ECO:0000313" key="20">
    <source>
        <dbReference type="Proteomes" id="UP001164726"/>
    </source>
</evidence>
<evidence type="ECO:0000256" key="11">
    <source>
        <dbReference type="ARBA" id="ARBA00022759"/>
    </source>
</evidence>
<dbReference type="CDD" id="cd07182">
    <property type="entry name" value="RNase_HII_bacteria_HII_like"/>
    <property type="match status" value="1"/>
</dbReference>
<dbReference type="AlphaFoldDB" id="A0A9E8M154"/>
<dbReference type="NCBIfam" id="NF000595">
    <property type="entry name" value="PRK00015.1-3"/>
    <property type="match status" value="1"/>
</dbReference>
<keyword evidence="11 14" id="KW-0255">Endonuclease</keyword>
<dbReference type="NCBIfam" id="NF000594">
    <property type="entry name" value="PRK00015.1-1"/>
    <property type="match status" value="1"/>
</dbReference>
<evidence type="ECO:0000256" key="2">
    <source>
        <dbReference type="ARBA" id="ARBA00001946"/>
    </source>
</evidence>
<dbReference type="InterPro" id="IPR036397">
    <property type="entry name" value="RNaseH_sf"/>
</dbReference>
<dbReference type="PROSITE" id="PS51975">
    <property type="entry name" value="RNASE_H_2"/>
    <property type="match status" value="1"/>
</dbReference>
<evidence type="ECO:0000256" key="15">
    <source>
        <dbReference type="PROSITE-ProRule" id="PRU01319"/>
    </source>
</evidence>
<keyword evidence="20" id="KW-1185">Reference proteome</keyword>
<dbReference type="GO" id="GO:0006298">
    <property type="term" value="P:mismatch repair"/>
    <property type="evidence" value="ECO:0007669"/>
    <property type="project" value="TreeGrafter"/>
</dbReference>
<evidence type="ECO:0000259" key="18">
    <source>
        <dbReference type="PROSITE" id="PS51975"/>
    </source>
</evidence>
<dbReference type="GO" id="GO:0032299">
    <property type="term" value="C:ribonuclease H2 complex"/>
    <property type="evidence" value="ECO:0007669"/>
    <property type="project" value="TreeGrafter"/>
</dbReference>
<evidence type="ECO:0000256" key="4">
    <source>
        <dbReference type="ARBA" id="ARBA00004496"/>
    </source>
</evidence>